<evidence type="ECO:0000313" key="2">
    <source>
        <dbReference type="EMBL" id="CAH0033797.1"/>
    </source>
</evidence>
<name>A0A9N9YTN8_9HYPO</name>
<evidence type="ECO:0000313" key="3">
    <source>
        <dbReference type="Proteomes" id="UP000696573"/>
    </source>
</evidence>
<dbReference type="OrthoDB" id="3596604at2759"/>
<accession>A0A9N9YTN8</accession>
<keyword evidence="3" id="KW-1185">Reference proteome</keyword>
<sequence length="101" mass="11008">MALVMSRCAAGMLALVARTSLPVIVAGYPPIQASAVTVDRWDYIWFILATIVCLQLVLSLVVVFTATRVVIPPEGAMSIAKVLHFMVLDKDPERKVLLLEA</sequence>
<dbReference type="Proteomes" id="UP000696573">
    <property type="component" value="Unassembled WGS sequence"/>
</dbReference>
<reference evidence="2" key="1">
    <citation type="submission" date="2021-10" db="EMBL/GenBank/DDBJ databases">
        <authorList>
            <person name="Piombo E."/>
        </authorList>
    </citation>
    <scope>NUCLEOTIDE SEQUENCE</scope>
</reference>
<feature type="transmembrane region" description="Helical" evidence="1">
    <location>
        <begin position="43"/>
        <end position="71"/>
    </location>
</feature>
<keyword evidence="1" id="KW-1133">Transmembrane helix</keyword>
<organism evidence="2 3">
    <name type="scientific">Clonostachys rhizophaga</name>
    <dbReference type="NCBI Taxonomy" id="160324"/>
    <lineage>
        <taxon>Eukaryota</taxon>
        <taxon>Fungi</taxon>
        <taxon>Dikarya</taxon>
        <taxon>Ascomycota</taxon>
        <taxon>Pezizomycotina</taxon>
        <taxon>Sordariomycetes</taxon>
        <taxon>Hypocreomycetidae</taxon>
        <taxon>Hypocreales</taxon>
        <taxon>Bionectriaceae</taxon>
        <taxon>Clonostachys</taxon>
    </lineage>
</organism>
<evidence type="ECO:0000256" key="1">
    <source>
        <dbReference type="SAM" id="Phobius"/>
    </source>
</evidence>
<comment type="caution">
    <text evidence="2">The sequence shown here is derived from an EMBL/GenBank/DDBJ whole genome shotgun (WGS) entry which is preliminary data.</text>
</comment>
<protein>
    <submittedName>
        <fullName evidence="2">Uncharacterized protein</fullName>
    </submittedName>
</protein>
<dbReference type="AlphaFoldDB" id="A0A9N9YTN8"/>
<proteinExistence type="predicted"/>
<dbReference type="EMBL" id="CABFNQ020000748">
    <property type="protein sequence ID" value="CAH0033797.1"/>
    <property type="molecule type" value="Genomic_DNA"/>
</dbReference>
<keyword evidence="1" id="KW-0812">Transmembrane</keyword>
<gene>
    <name evidence="2" type="ORF">CRHIZ90672A_00006751</name>
</gene>
<keyword evidence="1" id="KW-0472">Membrane</keyword>